<keyword evidence="2" id="KW-1185">Reference proteome</keyword>
<protein>
    <submittedName>
        <fullName evidence="1">Glutaconate CoA-transferase</fullName>
    </submittedName>
</protein>
<dbReference type="EMBL" id="BSDR01000001">
    <property type="protein sequence ID" value="GLI33385.1"/>
    <property type="molecule type" value="Genomic_DNA"/>
</dbReference>
<dbReference type="SUPFAM" id="SSF100950">
    <property type="entry name" value="NagB/RpiA/CoA transferase-like"/>
    <property type="match status" value="1"/>
</dbReference>
<dbReference type="PANTHER" id="PTHR43293:SF3">
    <property type="entry name" value="CHOLESTEROL RING-CLEAVING HYDROLASE IPDB SUBUNIT"/>
    <property type="match status" value="1"/>
</dbReference>
<dbReference type="InterPro" id="IPR004165">
    <property type="entry name" value="CoA_trans_fam_I"/>
</dbReference>
<dbReference type="GO" id="GO:0008410">
    <property type="term" value="F:CoA-transferase activity"/>
    <property type="evidence" value="ECO:0007669"/>
    <property type="project" value="InterPro"/>
</dbReference>
<dbReference type="Pfam" id="PF01144">
    <property type="entry name" value="CoA_trans"/>
    <property type="match status" value="1"/>
</dbReference>
<proteinExistence type="predicted"/>
<dbReference type="RefSeq" id="WP_281792394.1">
    <property type="nucleotide sequence ID" value="NZ_BSDR01000001.1"/>
</dbReference>
<evidence type="ECO:0000313" key="2">
    <source>
        <dbReference type="Proteomes" id="UP001144372"/>
    </source>
</evidence>
<organism evidence="1 2">
    <name type="scientific">Desulforhabdus amnigena</name>
    <dbReference type="NCBI Taxonomy" id="40218"/>
    <lineage>
        <taxon>Bacteria</taxon>
        <taxon>Pseudomonadati</taxon>
        <taxon>Thermodesulfobacteriota</taxon>
        <taxon>Syntrophobacteria</taxon>
        <taxon>Syntrophobacterales</taxon>
        <taxon>Syntrophobacteraceae</taxon>
        <taxon>Desulforhabdus</taxon>
    </lineage>
</organism>
<evidence type="ECO:0000313" key="1">
    <source>
        <dbReference type="EMBL" id="GLI33385.1"/>
    </source>
</evidence>
<dbReference type="AlphaFoldDB" id="A0A9W6D395"/>
<comment type="caution">
    <text evidence="1">The sequence shown here is derived from an EMBL/GenBank/DDBJ whole genome shotgun (WGS) entry which is preliminary data.</text>
</comment>
<reference evidence="1" key="1">
    <citation type="submission" date="2022-12" db="EMBL/GenBank/DDBJ databases">
        <title>Reference genome sequencing for broad-spectrum identification of bacterial and archaeal isolates by mass spectrometry.</title>
        <authorList>
            <person name="Sekiguchi Y."/>
            <person name="Tourlousse D.M."/>
        </authorList>
    </citation>
    <scope>NUCLEOTIDE SEQUENCE</scope>
    <source>
        <strain evidence="1">ASRB1</strain>
    </source>
</reference>
<accession>A0A9W6D395</accession>
<dbReference type="Gene3D" id="3.40.1080.10">
    <property type="entry name" value="Glutaconate Coenzyme A-transferase"/>
    <property type="match status" value="1"/>
</dbReference>
<dbReference type="InterPro" id="IPR037171">
    <property type="entry name" value="NagB/RpiA_transferase-like"/>
</dbReference>
<dbReference type="PANTHER" id="PTHR43293">
    <property type="entry name" value="ACETATE COA-TRANSFERASE YDIF"/>
    <property type="match status" value="1"/>
</dbReference>
<sequence length="256" mass="27549">MTGNFKPTELMVIRCAQEIIDGEVVFAGVGLPLLVIGFAMATHAKNIILFTEGGSIRATPPPGLAITVDDPALFCKGDGTFGMLATMAALQRGEVDVAFIGGAQIDKYGNINSTGVGNWNKPETFTYFAGSGGASDMAACGKRILAIIPQDPKRFVERVDYLSAPGFLDGPGARERLDMQGNGPSVVVSTMGVYKFDSHTKEMYLSEYFPGQSVEKIRANCSFDLDVAHDVKETEEPSEDELTILRDLDPTSFYLS</sequence>
<dbReference type="SMART" id="SM00882">
    <property type="entry name" value="CoA_trans"/>
    <property type="match status" value="1"/>
</dbReference>
<gene>
    <name evidence="1" type="ORF">DAMNIGENAA_08180</name>
</gene>
<name>A0A9W6D395_9BACT</name>
<dbReference type="Proteomes" id="UP001144372">
    <property type="component" value="Unassembled WGS sequence"/>
</dbReference>